<organism evidence="2 3">
    <name type="scientific">Trichinella nelsoni</name>
    <dbReference type="NCBI Taxonomy" id="6336"/>
    <lineage>
        <taxon>Eukaryota</taxon>
        <taxon>Metazoa</taxon>
        <taxon>Ecdysozoa</taxon>
        <taxon>Nematoda</taxon>
        <taxon>Enoplea</taxon>
        <taxon>Dorylaimia</taxon>
        <taxon>Trichinellida</taxon>
        <taxon>Trichinellidae</taxon>
        <taxon>Trichinella</taxon>
    </lineage>
</organism>
<evidence type="ECO:0000256" key="1">
    <source>
        <dbReference type="SAM" id="MobiDB-lite"/>
    </source>
</evidence>
<gene>
    <name evidence="2" type="ORF">T07_6882</name>
</gene>
<accession>A0A0V0S9U8</accession>
<feature type="region of interest" description="Disordered" evidence="1">
    <location>
        <begin position="25"/>
        <end position="66"/>
    </location>
</feature>
<protein>
    <submittedName>
        <fullName evidence="2">Uncharacterized protein</fullName>
    </submittedName>
</protein>
<dbReference type="EMBL" id="JYDL01000023">
    <property type="protein sequence ID" value="KRX23505.1"/>
    <property type="molecule type" value="Genomic_DNA"/>
</dbReference>
<dbReference type="AlphaFoldDB" id="A0A0V0S9U8"/>
<name>A0A0V0S9U8_9BILA</name>
<evidence type="ECO:0000313" key="3">
    <source>
        <dbReference type="Proteomes" id="UP000054630"/>
    </source>
</evidence>
<evidence type="ECO:0000313" key="2">
    <source>
        <dbReference type="EMBL" id="KRX23505.1"/>
    </source>
</evidence>
<proteinExistence type="predicted"/>
<dbReference type="Proteomes" id="UP000054630">
    <property type="component" value="Unassembled WGS sequence"/>
</dbReference>
<feature type="compositionally biased region" description="Acidic residues" evidence="1">
    <location>
        <begin position="45"/>
        <end position="56"/>
    </location>
</feature>
<sequence length="66" mass="7526">MTVTLTHHVDNRSLKDLQKLEVMELSESHTSELTDEDLVKMTASTDEEKDSYEDDATNVTDKLTLK</sequence>
<feature type="compositionally biased region" description="Polar residues" evidence="1">
    <location>
        <begin position="57"/>
        <end position="66"/>
    </location>
</feature>
<reference evidence="2 3" key="1">
    <citation type="submission" date="2015-01" db="EMBL/GenBank/DDBJ databases">
        <title>Evolution of Trichinella species and genotypes.</title>
        <authorList>
            <person name="Korhonen P.K."/>
            <person name="Edoardo P."/>
            <person name="Giuseppe L.R."/>
            <person name="Gasser R.B."/>
        </authorList>
    </citation>
    <scope>NUCLEOTIDE SEQUENCE [LARGE SCALE GENOMIC DNA]</scope>
    <source>
        <strain evidence="2">ISS37</strain>
    </source>
</reference>
<comment type="caution">
    <text evidence="2">The sequence shown here is derived from an EMBL/GenBank/DDBJ whole genome shotgun (WGS) entry which is preliminary data.</text>
</comment>
<keyword evidence="3" id="KW-1185">Reference proteome</keyword>